<accession>A0A843XAF5</accession>
<protein>
    <recommendedName>
        <fullName evidence="1">Reverse transcriptase zinc-binding domain-containing protein</fullName>
    </recommendedName>
</protein>
<gene>
    <name evidence="2" type="ORF">Taro_049211</name>
</gene>
<proteinExistence type="predicted"/>
<evidence type="ECO:0000313" key="2">
    <source>
        <dbReference type="EMBL" id="MQM16257.1"/>
    </source>
</evidence>
<sequence>MWTTHDRFMGDSEQSWLAAPQSSYPLLNLVMKLKHMKSFFHDWNKNVFKNLTDNVLLAEDDFQAAQSMFDADASQVNSDLLYAARQTLIHTHSQEEILWRQNSRFKWLKEGDGNTKFYHAYANSRRRKSMITQLNNDDGDPVLCPTMVLNNFIAVFGSTDKWIWCPNLDGTFTSSSVRKISQGVIIAGWDKLWSPAVPLKWSILAWRLAKGCVPTDDLLAECGIPLCSMCSCCSLPSVESGTHLFYNSDVAKDAISASLLVLKDIAPAQLTYLSQWGIHVHQPSNLPPKIVRYKHFYAKDVSTHPSMVDTLPGQVDTRPSSQNNQFEELGRQVDTLKSRSTRDLSPRTGFSILGTVCRHNHQGRSTHYGNFSS</sequence>
<comment type="caution">
    <text evidence="2">The sequence shown here is derived from an EMBL/GenBank/DDBJ whole genome shotgun (WGS) entry which is preliminary data.</text>
</comment>
<evidence type="ECO:0000313" key="3">
    <source>
        <dbReference type="Proteomes" id="UP000652761"/>
    </source>
</evidence>
<dbReference type="OrthoDB" id="1432089at2759"/>
<keyword evidence="3" id="KW-1185">Reference proteome</keyword>
<dbReference type="AlphaFoldDB" id="A0A843XAF5"/>
<evidence type="ECO:0000259" key="1">
    <source>
        <dbReference type="Pfam" id="PF13966"/>
    </source>
</evidence>
<feature type="domain" description="Reverse transcriptase zinc-binding" evidence="1">
    <location>
        <begin position="188"/>
        <end position="252"/>
    </location>
</feature>
<organism evidence="2 3">
    <name type="scientific">Colocasia esculenta</name>
    <name type="common">Wild taro</name>
    <name type="synonym">Arum esculentum</name>
    <dbReference type="NCBI Taxonomy" id="4460"/>
    <lineage>
        <taxon>Eukaryota</taxon>
        <taxon>Viridiplantae</taxon>
        <taxon>Streptophyta</taxon>
        <taxon>Embryophyta</taxon>
        <taxon>Tracheophyta</taxon>
        <taxon>Spermatophyta</taxon>
        <taxon>Magnoliopsida</taxon>
        <taxon>Liliopsida</taxon>
        <taxon>Araceae</taxon>
        <taxon>Aroideae</taxon>
        <taxon>Colocasieae</taxon>
        <taxon>Colocasia</taxon>
    </lineage>
</organism>
<dbReference type="Proteomes" id="UP000652761">
    <property type="component" value="Unassembled WGS sequence"/>
</dbReference>
<dbReference type="EMBL" id="NMUH01006925">
    <property type="protein sequence ID" value="MQM16257.1"/>
    <property type="molecule type" value="Genomic_DNA"/>
</dbReference>
<name>A0A843XAF5_COLES</name>
<dbReference type="Pfam" id="PF13966">
    <property type="entry name" value="zf-RVT"/>
    <property type="match status" value="1"/>
</dbReference>
<reference evidence="2" key="1">
    <citation type="submission" date="2017-07" db="EMBL/GenBank/DDBJ databases">
        <title>Taro Niue Genome Assembly and Annotation.</title>
        <authorList>
            <person name="Atibalentja N."/>
            <person name="Keating K."/>
            <person name="Fields C.J."/>
        </authorList>
    </citation>
    <scope>NUCLEOTIDE SEQUENCE</scope>
    <source>
        <strain evidence="2">Niue_2</strain>
        <tissue evidence="2">Leaf</tissue>
    </source>
</reference>
<dbReference type="InterPro" id="IPR026960">
    <property type="entry name" value="RVT-Znf"/>
</dbReference>